<feature type="transmembrane region" description="Helical" evidence="3">
    <location>
        <begin position="339"/>
        <end position="362"/>
    </location>
</feature>
<dbReference type="AlphaFoldDB" id="A0AAW0YQ22"/>
<feature type="domain" description="DUF676" evidence="5">
    <location>
        <begin position="79"/>
        <end position="248"/>
    </location>
</feature>
<evidence type="ECO:0000313" key="7">
    <source>
        <dbReference type="Proteomes" id="UP001388673"/>
    </source>
</evidence>
<accession>A0AAW0YQ22</accession>
<keyword evidence="3" id="KW-0472">Membrane</keyword>
<reference evidence="6 7" key="1">
    <citation type="journal article" date="2024" name="bioRxiv">
        <title>Comparative genomics of Cryptococcus and Kwoniella reveals pathogenesis evolution and contrasting karyotype dynamics via intercentromeric recombination or chromosome fusion.</title>
        <authorList>
            <person name="Coelho M.A."/>
            <person name="David-Palma M."/>
            <person name="Shea T."/>
            <person name="Bowers K."/>
            <person name="McGinley-Smith S."/>
            <person name="Mohammad A.W."/>
            <person name="Gnirke A."/>
            <person name="Yurkov A.M."/>
            <person name="Nowrousian M."/>
            <person name="Sun S."/>
            <person name="Cuomo C.A."/>
            <person name="Heitman J."/>
        </authorList>
    </citation>
    <scope>NUCLEOTIDE SEQUENCE [LARGE SCALE GENOMIC DNA]</scope>
    <source>
        <strain evidence="6 7">CBS 13917</strain>
    </source>
</reference>
<evidence type="ECO:0000256" key="2">
    <source>
        <dbReference type="SAM" id="MobiDB-lite"/>
    </source>
</evidence>
<dbReference type="InterPro" id="IPR007751">
    <property type="entry name" value="DUF676_lipase-like"/>
</dbReference>
<keyword evidence="3" id="KW-1133">Transmembrane helix</keyword>
<proteinExistence type="inferred from homology"/>
<keyword evidence="7" id="KW-1185">Reference proteome</keyword>
<organism evidence="6 7">
    <name type="scientific">Kwoniella newhampshirensis</name>
    <dbReference type="NCBI Taxonomy" id="1651941"/>
    <lineage>
        <taxon>Eukaryota</taxon>
        <taxon>Fungi</taxon>
        <taxon>Dikarya</taxon>
        <taxon>Basidiomycota</taxon>
        <taxon>Agaricomycotina</taxon>
        <taxon>Tremellomycetes</taxon>
        <taxon>Tremellales</taxon>
        <taxon>Cryptococcaceae</taxon>
        <taxon>Kwoniella</taxon>
    </lineage>
</organism>
<dbReference type="PANTHER" id="PTHR12482:SF62">
    <property type="entry name" value="LIPASE ROG1-RELATED"/>
    <property type="match status" value="1"/>
</dbReference>
<feature type="chain" id="PRO_5043968146" description="DUF676 domain-containing protein" evidence="4">
    <location>
        <begin position="20"/>
        <end position="519"/>
    </location>
</feature>
<comment type="caution">
    <text evidence="6">The sequence shown here is derived from an EMBL/GenBank/DDBJ whole genome shotgun (WGS) entry which is preliminary data.</text>
</comment>
<evidence type="ECO:0000256" key="3">
    <source>
        <dbReference type="SAM" id="Phobius"/>
    </source>
</evidence>
<feature type="signal peptide" evidence="4">
    <location>
        <begin position="1"/>
        <end position="19"/>
    </location>
</feature>
<evidence type="ECO:0000313" key="6">
    <source>
        <dbReference type="EMBL" id="KAK8861217.1"/>
    </source>
</evidence>
<dbReference type="EMBL" id="JBCAWK010000004">
    <property type="protein sequence ID" value="KAK8861217.1"/>
    <property type="molecule type" value="Genomic_DNA"/>
</dbReference>
<protein>
    <recommendedName>
        <fullName evidence="5">DUF676 domain-containing protein</fullName>
    </recommendedName>
</protein>
<dbReference type="SUPFAM" id="SSF53474">
    <property type="entry name" value="alpha/beta-Hydrolases"/>
    <property type="match status" value="1"/>
</dbReference>
<keyword evidence="4" id="KW-0732">Signal</keyword>
<dbReference type="Proteomes" id="UP001388673">
    <property type="component" value="Unassembled WGS sequence"/>
</dbReference>
<dbReference type="Gene3D" id="3.40.50.1820">
    <property type="entry name" value="alpha/beta hydrolase"/>
    <property type="match status" value="1"/>
</dbReference>
<evidence type="ECO:0000256" key="1">
    <source>
        <dbReference type="ARBA" id="ARBA00007920"/>
    </source>
</evidence>
<dbReference type="Pfam" id="PF05057">
    <property type="entry name" value="DUF676"/>
    <property type="match status" value="1"/>
</dbReference>
<dbReference type="KEGG" id="kne:92179295"/>
<name>A0AAW0YQ22_9TREE</name>
<feature type="region of interest" description="Disordered" evidence="2">
    <location>
        <begin position="33"/>
        <end position="78"/>
    </location>
</feature>
<dbReference type="InterPro" id="IPR029058">
    <property type="entry name" value="AB_hydrolase_fold"/>
</dbReference>
<sequence>MRSVHLIIVIHGLYGSTLNLSVVEEELMRAGGEVEQGAEAGNRKRGAPSSTLSHVHGRDRRRYQGGEEEGGREEGEGGGETVVYLAQSIKGSRTWDGIDVCAHRIAEEVDKEIERLQDVGKDVTGFSVMGYSMGGLYARYLIGLLHARQPSFFSRHRPVSFSTAATPHLGVLRYATRSNAIITRLGRVLFSRTGRQIFCQDKEPEWGGRSLLEFMAEPDHVFVKALKLFPKIMLVVNGCHDLTVPYPTAAISSTDPFADPSNLILESDDNHIVKSYLPVPIPDPESLPVDHSADIDADGEEVTVTVSTTMYQPTRSVIGRTRPPVPPLFVLPLRYPFNYTLWLLFPILIPIFLLYVATMFAVHDYHSRRRTRSHLDAVERQPLLTSSVNLVDETSNGVIPNARERTFELDSGRDKTYDQLEDPMSPQIAEEDQYGTSTPLMIESASAAGQPLLTPIQRVMITNLNEAIPHLERLISWFPWEFNSHGLIICRDVSRFPSREDGRGIVRAWANYVVSAGKS</sequence>
<gene>
    <name evidence="6" type="ORF">IAR55_002036</name>
</gene>
<dbReference type="InterPro" id="IPR044294">
    <property type="entry name" value="Lipase-like"/>
</dbReference>
<evidence type="ECO:0000256" key="4">
    <source>
        <dbReference type="SAM" id="SignalP"/>
    </source>
</evidence>
<evidence type="ECO:0000259" key="5">
    <source>
        <dbReference type="Pfam" id="PF05057"/>
    </source>
</evidence>
<keyword evidence="3" id="KW-0812">Transmembrane</keyword>
<dbReference type="RefSeq" id="XP_066803842.1">
    <property type="nucleotide sequence ID" value="XM_066945153.1"/>
</dbReference>
<dbReference type="PANTHER" id="PTHR12482">
    <property type="entry name" value="LIPASE ROG1-RELATED-RELATED"/>
    <property type="match status" value="1"/>
</dbReference>
<comment type="similarity">
    <text evidence="1">Belongs to the putative lipase ROG1 family.</text>
</comment>
<dbReference type="GeneID" id="92179295"/>